<sequence>MFQFLSDTNSSNNVTVVVCFDRRGEHIYAGTTKGFLNIIDVKTRKVVVEIKISVGEYSLLLPVSDFISINNSISYTPCGLPTHKSNRYISVARATLITVLVCYPTHRDFVVNANDRIIRVLHLRDEDGLPEVQHKFQDLVNRVQWNQTCFSADGDFVIGGSAHKAEHNIYIWDKNMGNLVKILEGPKEPLDDLVKPKFENHLCDMLMEGSIGYHGFCIRAMNWHPIRPIIASVSSYGNVHIWATNHEENWSAFAPDFKELEENLEYEEREDEFDVVPEEEVSKRKQDDEDIIVDVVTTDNINPFNDSDTDGPDDIFYLPTRPDEDQNIDGEGEAVAETGRKKVKHVEGDLGEIRVAKKKKRSHNDV</sequence>
<dbReference type="Proteomes" id="UP000274822">
    <property type="component" value="Unassembled WGS sequence"/>
</dbReference>
<keyword evidence="4" id="KW-0539">Nucleus</keyword>
<dbReference type="InterPro" id="IPR015943">
    <property type="entry name" value="WD40/YVTN_repeat-like_dom_sf"/>
</dbReference>
<evidence type="ECO:0000256" key="2">
    <source>
        <dbReference type="ARBA" id="ARBA00022574"/>
    </source>
</evidence>
<evidence type="ECO:0000256" key="1">
    <source>
        <dbReference type="ARBA" id="ARBA00004123"/>
    </source>
</evidence>
<dbReference type="EMBL" id="RBNJ01009827">
    <property type="protein sequence ID" value="RUS26718.1"/>
    <property type="molecule type" value="Genomic_DNA"/>
</dbReference>
<name>A0A433QA78_9FUNG</name>
<keyword evidence="2" id="KW-0853">WD repeat</keyword>
<dbReference type="PANTHER" id="PTHR44040:SF1">
    <property type="entry name" value="RETINOBLASTOMA-BINDING PROTEIN 5"/>
    <property type="match status" value="1"/>
</dbReference>
<proteinExistence type="predicted"/>
<protein>
    <submittedName>
        <fullName evidence="5">WD40-repeat-containing domain protein</fullName>
    </submittedName>
</protein>
<evidence type="ECO:0000256" key="4">
    <source>
        <dbReference type="ARBA" id="ARBA00023242"/>
    </source>
</evidence>
<reference evidence="5 6" key="1">
    <citation type="journal article" date="2018" name="New Phytol.">
        <title>Phylogenomics of Endogonaceae and evolution of mycorrhizas within Mucoromycota.</title>
        <authorList>
            <person name="Chang Y."/>
            <person name="Desiro A."/>
            <person name="Na H."/>
            <person name="Sandor L."/>
            <person name="Lipzen A."/>
            <person name="Clum A."/>
            <person name="Barry K."/>
            <person name="Grigoriev I.V."/>
            <person name="Martin F.M."/>
            <person name="Stajich J.E."/>
            <person name="Smith M.E."/>
            <person name="Bonito G."/>
            <person name="Spatafora J.W."/>
        </authorList>
    </citation>
    <scope>NUCLEOTIDE SEQUENCE [LARGE SCALE GENOMIC DNA]</scope>
    <source>
        <strain evidence="5 6">AD002</strain>
    </source>
</reference>
<dbReference type="SUPFAM" id="SSF50978">
    <property type="entry name" value="WD40 repeat-like"/>
    <property type="match status" value="1"/>
</dbReference>
<dbReference type="InterPro" id="IPR037850">
    <property type="entry name" value="RBBP5/Swd1"/>
</dbReference>
<comment type="subcellular location">
    <subcellularLocation>
        <location evidence="1">Nucleus</location>
    </subcellularLocation>
</comment>
<dbReference type="GO" id="GO:0048188">
    <property type="term" value="C:Set1C/COMPASS complex"/>
    <property type="evidence" value="ECO:0007669"/>
    <property type="project" value="InterPro"/>
</dbReference>
<dbReference type="InterPro" id="IPR036322">
    <property type="entry name" value="WD40_repeat_dom_sf"/>
</dbReference>
<dbReference type="Gene3D" id="2.130.10.10">
    <property type="entry name" value="YVTN repeat-like/Quinoprotein amine dehydrogenase"/>
    <property type="match status" value="1"/>
</dbReference>
<evidence type="ECO:0000313" key="5">
    <source>
        <dbReference type="EMBL" id="RUS26718.1"/>
    </source>
</evidence>
<keyword evidence="6" id="KW-1185">Reference proteome</keyword>
<comment type="caution">
    <text evidence="5">The sequence shown here is derived from an EMBL/GenBank/DDBJ whole genome shotgun (WGS) entry which is preliminary data.</text>
</comment>
<keyword evidence="3" id="KW-0677">Repeat</keyword>
<dbReference type="PANTHER" id="PTHR44040">
    <property type="entry name" value="RETINOBLASTOMA-BINDING PROTEIN 5"/>
    <property type="match status" value="1"/>
</dbReference>
<evidence type="ECO:0000256" key="3">
    <source>
        <dbReference type="ARBA" id="ARBA00022737"/>
    </source>
</evidence>
<accession>A0A433QA78</accession>
<evidence type="ECO:0000313" key="6">
    <source>
        <dbReference type="Proteomes" id="UP000274822"/>
    </source>
</evidence>
<gene>
    <name evidence="5" type="ORF">BC938DRAFT_484214</name>
</gene>
<dbReference type="AlphaFoldDB" id="A0A433QA78"/>
<organism evidence="5 6">
    <name type="scientific">Jimgerdemannia flammicorona</name>
    <dbReference type="NCBI Taxonomy" id="994334"/>
    <lineage>
        <taxon>Eukaryota</taxon>
        <taxon>Fungi</taxon>
        <taxon>Fungi incertae sedis</taxon>
        <taxon>Mucoromycota</taxon>
        <taxon>Mucoromycotina</taxon>
        <taxon>Endogonomycetes</taxon>
        <taxon>Endogonales</taxon>
        <taxon>Endogonaceae</taxon>
        <taxon>Jimgerdemannia</taxon>
    </lineage>
</organism>